<dbReference type="eggNOG" id="ENOG5033I9F">
    <property type="taxonomic scope" value="Bacteria"/>
</dbReference>
<accession>A0A068STT1</accession>
<gene>
    <name evidence="1" type="ORF">RG540_CH35530</name>
</gene>
<protein>
    <submittedName>
        <fullName evidence="1">Uncharacterized protein</fullName>
    </submittedName>
</protein>
<keyword evidence="2" id="KW-1185">Reference proteome</keyword>
<dbReference type="HOGENOM" id="CLU_166865_1_0_5"/>
<evidence type="ECO:0000313" key="1">
    <source>
        <dbReference type="EMBL" id="CDN49717.1"/>
    </source>
</evidence>
<reference evidence="2" key="1">
    <citation type="journal article" date="2014" name="BMC Genomics">
        <title>Genome sequencing of two Neorhizobium galegae strains reveals a noeT gene responsible for the unusual acetylation of the nodulation factors.</title>
        <authorList>
            <person name="Osterman J."/>
            <person name="Marsh J."/>
            <person name="Laine P.K."/>
            <person name="Zeng Z."/>
            <person name="Alatalo E."/>
            <person name="Sullivan J.T."/>
            <person name="Young J.P."/>
            <person name="Thomas-Oates J."/>
            <person name="Paulin L."/>
            <person name="Lindstrom K."/>
        </authorList>
    </citation>
    <scope>NUCLEOTIDE SEQUENCE [LARGE SCALE GENOMIC DNA]</scope>
    <source>
        <strain evidence="2">HAMBI 540</strain>
    </source>
</reference>
<proteinExistence type="predicted"/>
<sequence length="91" mass="10277">MHIERDPNGDFILESGEIAGRFGLSRDEFRQRIRQGLVTSTVERGEAEDIGTSRLSVRLGNRLWRAVLNNEGEVQNEAVTFVRGRGHTPRS</sequence>
<organism evidence="1 2">
    <name type="scientific">Neorhizobium galegae bv. orientalis str. HAMBI 540</name>
    <dbReference type="NCBI Taxonomy" id="1028800"/>
    <lineage>
        <taxon>Bacteria</taxon>
        <taxon>Pseudomonadati</taxon>
        <taxon>Pseudomonadota</taxon>
        <taxon>Alphaproteobacteria</taxon>
        <taxon>Hyphomicrobiales</taxon>
        <taxon>Rhizobiaceae</taxon>
        <taxon>Rhizobium/Agrobacterium group</taxon>
        <taxon>Neorhizobium</taxon>
    </lineage>
</organism>
<dbReference type="GeneID" id="24257029"/>
<evidence type="ECO:0000313" key="2">
    <source>
        <dbReference type="Proteomes" id="UP000028181"/>
    </source>
</evidence>
<dbReference type="KEGG" id="ngg:RG540_CH35530"/>
<dbReference type="Proteomes" id="UP000028181">
    <property type="component" value="Chromosome I"/>
</dbReference>
<dbReference type="RefSeq" id="WP_038590564.1">
    <property type="nucleotide sequence ID" value="NZ_HG938353.1"/>
</dbReference>
<name>A0A068STT1_NEOGA</name>
<dbReference type="OrthoDB" id="8238457at2"/>
<dbReference type="Pfam" id="PF20132">
    <property type="entry name" value="DUF6522"/>
    <property type="match status" value="1"/>
</dbReference>
<dbReference type="EMBL" id="HG938353">
    <property type="protein sequence ID" value="CDN49717.1"/>
    <property type="molecule type" value="Genomic_DNA"/>
</dbReference>
<dbReference type="InterPro" id="IPR045389">
    <property type="entry name" value="DUF6522"/>
</dbReference>
<dbReference type="AlphaFoldDB" id="A0A068STT1"/>